<dbReference type="InterPro" id="IPR004095">
    <property type="entry name" value="TGS"/>
</dbReference>
<dbReference type="PROSITE" id="PS51671">
    <property type="entry name" value="ACT"/>
    <property type="match status" value="1"/>
</dbReference>
<dbReference type="Pfam" id="PF04607">
    <property type="entry name" value="RelA_SpoT"/>
    <property type="match status" value="1"/>
</dbReference>
<dbReference type="SMART" id="SM00954">
    <property type="entry name" value="RelA_SpoT"/>
    <property type="match status" value="1"/>
</dbReference>
<dbReference type="InterPro" id="IPR012675">
    <property type="entry name" value="Beta-grasp_dom_sf"/>
</dbReference>
<proteinExistence type="inferred from homology"/>
<dbReference type="STRING" id="1121098.HMPREF1534_00854"/>
<dbReference type="Pfam" id="PF02824">
    <property type="entry name" value="TGS"/>
    <property type="match status" value="1"/>
</dbReference>
<dbReference type="EMBL" id="AQHY01000009">
    <property type="protein sequence ID" value="EOA57043.1"/>
    <property type="molecule type" value="Genomic_DNA"/>
</dbReference>
<gene>
    <name evidence="4" type="ORF">HMPREF1534_00854</name>
</gene>
<dbReference type="PANTHER" id="PTHR21262">
    <property type="entry name" value="GUANOSINE-3',5'-BIS DIPHOSPHATE 3'-PYROPHOSPHOHYDROLASE"/>
    <property type="match status" value="1"/>
</dbReference>
<accession>U6RP94</accession>
<keyword evidence="5" id="KW-1185">Reference proteome</keyword>
<dbReference type="SUPFAM" id="SSF81271">
    <property type="entry name" value="TGS-like"/>
    <property type="match status" value="1"/>
</dbReference>
<dbReference type="Pfam" id="PF13291">
    <property type="entry name" value="ACT_4"/>
    <property type="match status" value="1"/>
</dbReference>
<dbReference type="InterPro" id="IPR045865">
    <property type="entry name" value="ACT-like_dom_sf"/>
</dbReference>
<dbReference type="Proteomes" id="UP000017831">
    <property type="component" value="Unassembled WGS sequence"/>
</dbReference>
<dbReference type="CDD" id="cd01668">
    <property type="entry name" value="TGS_RSH"/>
    <property type="match status" value="1"/>
</dbReference>
<evidence type="ECO:0000259" key="2">
    <source>
        <dbReference type="PROSITE" id="PS51671"/>
    </source>
</evidence>
<evidence type="ECO:0000256" key="1">
    <source>
        <dbReference type="RuleBase" id="RU003847"/>
    </source>
</evidence>
<dbReference type="PATRIC" id="fig|1121098.3.peg.870"/>
<dbReference type="SUPFAM" id="SSF109604">
    <property type="entry name" value="HD-domain/PDEase-like"/>
    <property type="match status" value="1"/>
</dbReference>
<dbReference type="CDD" id="cd05399">
    <property type="entry name" value="NT_Rel-Spo_like"/>
    <property type="match status" value="1"/>
</dbReference>
<dbReference type="eggNOG" id="COG0317">
    <property type="taxonomic scope" value="Bacteria"/>
</dbReference>
<dbReference type="GO" id="GO:0005886">
    <property type="term" value="C:plasma membrane"/>
    <property type="evidence" value="ECO:0007669"/>
    <property type="project" value="TreeGrafter"/>
</dbReference>
<dbReference type="Gene3D" id="3.30.70.260">
    <property type="match status" value="1"/>
</dbReference>
<dbReference type="HOGENOM" id="CLU_012300_3_2_10"/>
<evidence type="ECO:0000313" key="4">
    <source>
        <dbReference type="EMBL" id="EOA57043.1"/>
    </source>
</evidence>
<dbReference type="SUPFAM" id="SSF81301">
    <property type="entry name" value="Nucleotidyltransferase"/>
    <property type="match status" value="1"/>
</dbReference>
<comment type="function">
    <text evidence="1">In eubacteria ppGpp (guanosine 3'-diphosphate 5'-diphosphate) is a mediator of the stringent response that coordinates a variety of cellular activities in response to changes in nutritional abundance.</text>
</comment>
<feature type="domain" description="TGS" evidence="3">
    <location>
        <begin position="432"/>
        <end position="493"/>
    </location>
</feature>
<dbReference type="SUPFAM" id="SSF55021">
    <property type="entry name" value="ACT-like"/>
    <property type="match status" value="1"/>
</dbReference>
<dbReference type="NCBIfam" id="TIGR00691">
    <property type="entry name" value="spoT_relA"/>
    <property type="match status" value="1"/>
</dbReference>
<dbReference type="InterPro" id="IPR033655">
    <property type="entry name" value="TGS_RelA/SpoT"/>
</dbReference>
<dbReference type="InterPro" id="IPR012676">
    <property type="entry name" value="TGS-like"/>
</dbReference>
<dbReference type="InterPro" id="IPR002912">
    <property type="entry name" value="ACT_dom"/>
</dbReference>
<dbReference type="PROSITE" id="PS51880">
    <property type="entry name" value="TGS"/>
    <property type="match status" value="1"/>
</dbReference>
<dbReference type="Pfam" id="PF19296">
    <property type="entry name" value="RelA_AH_RIS"/>
    <property type="match status" value="1"/>
</dbReference>
<dbReference type="GO" id="GO:0015969">
    <property type="term" value="P:guanosine tetraphosphate metabolic process"/>
    <property type="evidence" value="ECO:0007669"/>
    <property type="project" value="InterPro"/>
</dbReference>
<protein>
    <submittedName>
        <fullName evidence="4">RelA/SpoT family protein</fullName>
    </submittedName>
</protein>
<evidence type="ECO:0000259" key="3">
    <source>
        <dbReference type="PROSITE" id="PS51880"/>
    </source>
</evidence>
<comment type="caution">
    <text evidence="4">The sequence shown here is derived from an EMBL/GenBank/DDBJ whole genome shotgun (WGS) entry which is preliminary data.</text>
</comment>
<dbReference type="AlphaFoldDB" id="U6RP94"/>
<dbReference type="FunFam" id="3.10.20.30:FF:000002">
    <property type="entry name" value="GTP pyrophosphokinase (RelA/SpoT)"/>
    <property type="match status" value="1"/>
</dbReference>
<dbReference type="InterPro" id="IPR007685">
    <property type="entry name" value="RelA_SpoT"/>
</dbReference>
<evidence type="ECO:0000313" key="5">
    <source>
        <dbReference type="Proteomes" id="UP000017831"/>
    </source>
</evidence>
<sequence length="767" mass="88085">MPKNTKKCRKAIQKRKKKTTFTPKEKISRVMEEKTFFTAKEREQLFTLYKRLLHLSGDTLQKNDCRKLKTHLIKAVAEGSMPRNNFGMNPIIKDMQTAVIVAEEIGMKRASILGIMLHESVKNHLCSLASVQAEYGEDVAGIIRGLVKINELYAKSPTIESENFRNLLLSFAEDMRVILIMIADRVNLMRQIKDSENEEARQQVSNEAAYLYAPLAHKLGLYKLKSELEDLSLKYTEHDVYYHIKDKLNATKASRDKYIAAFIEPIQKKLEQAGLKFHMKGRTKSIHSIYQKMKKQKCPFEGVYDLFAIRIIIDSPIEKEKQECWQVYSIVTDMYMPNPKRLRDWLSVPKSNGYESLHTTVMGPEGKWVEVQIRTERMDDIAERGLAAHWRYKGVKGETGLDEWLTTIRETLENADSDLDVMDQFKLELYEDEVFVFTPKGDLYKLAKGATVLDFAFTIHSKLGCKCIGAKVNGKNAQLRQILNSGDQVEIMTSNTQTPKRDWLNIVTTSKARTKIRQALKEIEARQVQFAKETIERKFKNRKLEYDEATMMRLIKKLGYKTVTEFYQDIADEKLDANNILDKYVEMKKKETEAQQDITYRSAETYSIQTPADDKTFKDDVLVIDQNLKGLDFKLAKCCNPIYGDDVFGFVTINGGIKIHRTDCPNAKEMRARFAYRIVKARWAGKSQGKQYPITLRIVGHDDIGIVTNITSIINKENSITLRSISINSHDGLFSGMMTVMVDDTSKLELLVKKIKTVKGVKQVNRG</sequence>
<dbReference type="Gene3D" id="3.10.20.30">
    <property type="match status" value="1"/>
</dbReference>
<feature type="domain" description="ACT" evidence="2">
    <location>
        <begin position="695"/>
        <end position="767"/>
    </location>
</feature>
<comment type="similarity">
    <text evidence="1">Belongs to the relA/spoT family.</text>
</comment>
<dbReference type="PANTHER" id="PTHR21262:SF31">
    <property type="entry name" value="GTP PYROPHOSPHOKINASE"/>
    <property type="match status" value="1"/>
</dbReference>
<dbReference type="Pfam" id="PF13328">
    <property type="entry name" value="HD_4"/>
    <property type="match status" value="1"/>
</dbReference>
<dbReference type="InterPro" id="IPR004811">
    <property type="entry name" value="RelA/Spo_fam"/>
</dbReference>
<dbReference type="InterPro" id="IPR045600">
    <property type="entry name" value="RelA/SpoT_AH_RIS"/>
</dbReference>
<dbReference type="Gene3D" id="3.30.460.10">
    <property type="entry name" value="Beta Polymerase, domain 2"/>
    <property type="match status" value="1"/>
</dbReference>
<reference evidence="4 5" key="1">
    <citation type="submission" date="2013-04" db="EMBL/GenBank/DDBJ databases">
        <title>The Genome Sequence of Bacteroides massiliensis DSM 17679.</title>
        <authorList>
            <consortium name="The Broad Institute Genomics Platform"/>
            <person name="Earl A."/>
            <person name="Ward D."/>
            <person name="Feldgarden M."/>
            <person name="Gevers D."/>
            <person name="Martens E."/>
            <person name="Fenner L."/>
            <person name="Roux V."/>
            <person name="Mallet M.N."/>
            <person name="Raoult D."/>
            <person name="Walker B."/>
            <person name="Young S."/>
            <person name="Zeng Q."/>
            <person name="Gargeya S."/>
            <person name="Fitzgerald M."/>
            <person name="Haas B."/>
            <person name="Abouelleil A."/>
            <person name="Allen A.W."/>
            <person name="Alvarado L."/>
            <person name="Arachchi H.M."/>
            <person name="Berlin A.M."/>
            <person name="Chapman S.B."/>
            <person name="Gainer-Dewar J."/>
            <person name="Goldberg J."/>
            <person name="Griggs A."/>
            <person name="Gujja S."/>
            <person name="Hansen M."/>
            <person name="Howarth C."/>
            <person name="Imamovic A."/>
            <person name="Ireland A."/>
            <person name="Larimer J."/>
            <person name="McCowan C."/>
            <person name="Murphy C."/>
            <person name="Pearson M."/>
            <person name="Poon T.W."/>
            <person name="Priest M."/>
            <person name="Roberts A."/>
            <person name="Saif S."/>
            <person name="Shea T."/>
            <person name="Sisk P."/>
            <person name="Sykes S."/>
            <person name="Wortman J."/>
            <person name="Nusbaum C."/>
            <person name="Birren B."/>
        </authorList>
    </citation>
    <scope>NUCLEOTIDE SEQUENCE [LARGE SCALE GENOMIC DNA]</scope>
    <source>
        <strain evidence="5">B84634 / Timone 84634 / DSM 17679 / JCM 13223</strain>
    </source>
</reference>
<dbReference type="Gene3D" id="1.10.3210.10">
    <property type="entry name" value="Hypothetical protein af1432"/>
    <property type="match status" value="1"/>
</dbReference>
<name>U6RP94_9BACT</name>
<dbReference type="InterPro" id="IPR043519">
    <property type="entry name" value="NT_sf"/>
</dbReference>
<organism evidence="4 5">
    <name type="scientific">Phocaeicola massiliensis B84634 = Timone 84634 = DSM 17679 = JCM 13223</name>
    <dbReference type="NCBI Taxonomy" id="1121098"/>
    <lineage>
        <taxon>Bacteria</taxon>
        <taxon>Pseudomonadati</taxon>
        <taxon>Bacteroidota</taxon>
        <taxon>Bacteroidia</taxon>
        <taxon>Bacteroidales</taxon>
        <taxon>Bacteroidaceae</taxon>
        <taxon>Phocaeicola</taxon>
    </lineage>
</organism>